<dbReference type="Proteomes" id="UP000784294">
    <property type="component" value="Unassembled WGS sequence"/>
</dbReference>
<dbReference type="InterPro" id="IPR000595">
    <property type="entry name" value="cNMP-bd_dom"/>
</dbReference>
<feature type="domain" description="Cyclic nucleotide-binding" evidence="1">
    <location>
        <begin position="26"/>
        <end position="65"/>
    </location>
</feature>
<reference evidence="2" key="1">
    <citation type="submission" date="2018-11" db="EMBL/GenBank/DDBJ databases">
        <authorList>
            <consortium name="Pathogen Informatics"/>
        </authorList>
    </citation>
    <scope>NUCLEOTIDE SEQUENCE</scope>
</reference>
<name>A0A3S5AIK3_9PLAT</name>
<dbReference type="PROSITE" id="PS50042">
    <property type="entry name" value="CNMP_BINDING_3"/>
    <property type="match status" value="1"/>
</dbReference>
<gene>
    <name evidence="2" type="ORF">PXEA_LOCUS23678</name>
</gene>
<dbReference type="EMBL" id="CAAALY010110616">
    <property type="protein sequence ID" value="VEL30238.1"/>
    <property type="molecule type" value="Genomic_DNA"/>
</dbReference>
<evidence type="ECO:0000313" key="3">
    <source>
        <dbReference type="Proteomes" id="UP000784294"/>
    </source>
</evidence>
<evidence type="ECO:0000313" key="2">
    <source>
        <dbReference type="EMBL" id="VEL30238.1"/>
    </source>
</evidence>
<dbReference type="CDD" id="cd00038">
    <property type="entry name" value="CAP_ED"/>
    <property type="match status" value="1"/>
</dbReference>
<dbReference type="SUPFAM" id="SSF51206">
    <property type="entry name" value="cAMP-binding domain-like"/>
    <property type="match status" value="1"/>
</dbReference>
<proteinExistence type="predicted"/>
<dbReference type="OrthoDB" id="63267at2759"/>
<organism evidence="2 3">
    <name type="scientific">Protopolystoma xenopodis</name>
    <dbReference type="NCBI Taxonomy" id="117903"/>
    <lineage>
        <taxon>Eukaryota</taxon>
        <taxon>Metazoa</taxon>
        <taxon>Spiralia</taxon>
        <taxon>Lophotrochozoa</taxon>
        <taxon>Platyhelminthes</taxon>
        <taxon>Monogenea</taxon>
        <taxon>Polyopisthocotylea</taxon>
        <taxon>Polystomatidea</taxon>
        <taxon>Polystomatidae</taxon>
        <taxon>Protopolystoma</taxon>
    </lineage>
</organism>
<dbReference type="AlphaFoldDB" id="A0A3S5AIK3"/>
<dbReference type="InterPro" id="IPR014710">
    <property type="entry name" value="RmlC-like_jellyroll"/>
</dbReference>
<protein>
    <recommendedName>
        <fullName evidence="1">Cyclic nucleotide-binding domain-containing protein</fullName>
    </recommendedName>
</protein>
<keyword evidence="3" id="KW-1185">Reference proteome</keyword>
<evidence type="ECO:0000259" key="1">
    <source>
        <dbReference type="PROSITE" id="PS50042"/>
    </source>
</evidence>
<comment type="caution">
    <text evidence="2">The sequence shown here is derived from an EMBL/GenBank/DDBJ whole genome shotgun (WGS) entry which is preliminary data.</text>
</comment>
<accession>A0A3S5AIK3</accession>
<dbReference type="InterPro" id="IPR018490">
    <property type="entry name" value="cNMP-bd_dom_sf"/>
</dbReference>
<dbReference type="Gene3D" id="2.60.120.10">
    <property type="entry name" value="Jelly Rolls"/>
    <property type="match status" value="1"/>
</dbReference>
<sequence length="95" mass="10554">MLTSTWEISVSAARQQIRDSLRSNDFLSNLDAVQLQEMVSCMYEKHVPEGAYIIREGDIGHELYVGAGNIFPLIVYQIASIFLSIEGMGYKLGPG</sequence>